<feature type="chain" id="PRO_5031423218" evidence="4">
    <location>
        <begin position="24"/>
        <end position="349"/>
    </location>
</feature>
<gene>
    <name evidence="5" type="ORF">HNP48_006492</name>
</gene>
<keyword evidence="3" id="KW-0443">Lipid metabolism</keyword>
<evidence type="ECO:0000313" key="5">
    <source>
        <dbReference type="EMBL" id="MBB6563766.1"/>
    </source>
</evidence>
<sequence length="349" mass="36371">MMNLLFQTLAAAALLGLAGQAGAQTTQPQEQGQQAGYRTLTVPGDTPIQVALFYPTAAPARALPMGPWQPVVAPGAPAAQAPLKGLVLISHGTGGSEVGHHNLATRLARDGYLVAALRHPGDNWEDRSMVTSGRYFSERPRQVSRVLDALLASPEWGSRIPAGRIGAVGHSAGGYTVLALAGAEAEPQRAAQHCRSVQDDPMFCSLGKLPATGPLPSALAVPADAPGRDAQRVAVPDQRIRAIVALAPLAVVFTPESLAAVTVPVRVIVAERDTVLVGKYHGGRVAAHMPKAQASTVAGAGHFAFMAQPSMPLPSEAGDAAANPPGFDRVAYQPELENQVAGFFAQQWR</sequence>
<keyword evidence="6" id="KW-1185">Reference proteome</keyword>
<dbReference type="GO" id="GO:0016042">
    <property type="term" value="P:lipid catabolic process"/>
    <property type="evidence" value="ECO:0007669"/>
    <property type="project" value="UniProtKB-KW"/>
</dbReference>
<dbReference type="PIRSF" id="PIRSF031982">
    <property type="entry name" value="UCP031982_abhydr"/>
    <property type="match status" value="1"/>
</dbReference>
<dbReference type="GO" id="GO:0003847">
    <property type="term" value="F:1-alkyl-2-acetylglycerophosphocholine esterase activity"/>
    <property type="evidence" value="ECO:0007669"/>
    <property type="project" value="TreeGrafter"/>
</dbReference>
<evidence type="ECO:0000256" key="2">
    <source>
        <dbReference type="ARBA" id="ARBA00022963"/>
    </source>
</evidence>
<evidence type="ECO:0000256" key="4">
    <source>
        <dbReference type="SAM" id="SignalP"/>
    </source>
</evidence>
<dbReference type="Gene3D" id="3.40.50.1820">
    <property type="entry name" value="alpha/beta hydrolase"/>
    <property type="match status" value="1"/>
</dbReference>
<protein>
    <submittedName>
        <fullName evidence="5">Putative dienelactone hydrolase</fullName>
    </submittedName>
</protein>
<keyword evidence="4" id="KW-0732">Signal</keyword>
<dbReference type="SUPFAM" id="SSF53474">
    <property type="entry name" value="alpha/beta-Hydrolases"/>
    <property type="match status" value="1"/>
</dbReference>
<dbReference type="RefSeq" id="WP_184865126.1">
    <property type="nucleotide sequence ID" value="NZ_JACHLK010000023.1"/>
</dbReference>
<accession>A0A7X0PLT6</accession>
<keyword evidence="2" id="KW-0442">Lipid degradation</keyword>
<feature type="signal peptide" evidence="4">
    <location>
        <begin position="1"/>
        <end position="23"/>
    </location>
</feature>
<name>A0A7X0PLT6_9BURK</name>
<dbReference type="EMBL" id="JACHLK010000023">
    <property type="protein sequence ID" value="MBB6563766.1"/>
    <property type="molecule type" value="Genomic_DNA"/>
</dbReference>
<reference evidence="5 6" key="1">
    <citation type="submission" date="2020-08" db="EMBL/GenBank/DDBJ databases">
        <title>Functional genomics of gut bacteria from endangered species of beetles.</title>
        <authorList>
            <person name="Carlos-Shanley C."/>
        </authorList>
    </citation>
    <scope>NUCLEOTIDE SEQUENCE [LARGE SCALE GENOMIC DNA]</scope>
    <source>
        <strain evidence="5 6">S00198</strain>
    </source>
</reference>
<dbReference type="InterPro" id="IPR016986">
    <property type="entry name" value="UCP031982_abhydr"/>
</dbReference>
<evidence type="ECO:0000256" key="1">
    <source>
        <dbReference type="ARBA" id="ARBA00022801"/>
    </source>
</evidence>
<proteinExistence type="predicted"/>
<evidence type="ECO:0000256" key="3">
    <source>
        <dbReference type="ARBA" id="ARBA00023098"/>
    </source>
</evidence>
<evidence type="ECO:0000313" key="6">
    <source>
        <dbReference type="Proteomes" id="UP000575083"/>
    </source>
</evidence>
<dbReference type="AlphaFoldDB" id="A0A7X0PLT6"/>
<organism evidence="5 6">
    <name type="scientific">Acidovorax soli</name>
    <dbReference type="NCBI Taxonomy" id="592050"/>
    <lineage>
        <taxon>Bacteria</taxon>
        <taxon>Pseudomonadati</taxon>
        <taxon>Pseudomonadota</taxon>
        <taxon>Betaproteobacteria</taxon>
        <taxon>Burkholderiales</taxon>
        <taxon>Comamonadaceae</taxon>
        <taxon>Acidovorax</taxon>
    </lineage>
</organism>
<keyword evidence="1 5" id="KW-0378">Hydrolase</keyword>
<dbReference type="PANTHER" id="PTHR10272">
    <property type="entry name" value="PLATELET-ACTIVATING FACTOR ACETYLHYDROLASE"/>
    <property type="match status" value="1"/>
</dbReference>
<dbReference type="Proteomes" id="UP000575083">
    <property type="component" value="Unassembled WGS sequence"/>
</dbReference>
<comment type="caution">
    <text evidence="5">The sequence shown here is derived from an EMBL/GenBank/DDBJ whole genome shotgun (WGS) entry which is preliminary data.</text>
</comment>
<dbReference type="InterPro" id="IPR029058">
    <property type="entry name" value="AB_hydrolase_fold"/>
</dbReference>
<dbReference type="PANTHER" id="PTHR10272:SF0">
    <property type="entry name" value="PLATELET-ACTIVATING FACTOR ACETYLHYDROLASE"/>
    <property type="match status" value="1"/>
</dbReference>